<dbReference type="GO" id="GO:0005525">
    <property type="term" value="F:GTP binding"/>
    <property type="evidence" value="ECO:0007669"/>
    <property type="project" value="UniProtKB-UniRule"/>
</dbReference>
<keyword evidence="18" id="KW-1185">Reference proteome</keyword>
<evidence type="ECO:0000256" key="14">
    <source>
        <dbReference type="PIRNR" id="PIRNR006135"/>
    </source>
</evidence>
<evidence type="ECO:0000256" key="3">
    <source>
        <dbReference type="ARBA" id="ARBA00001522"/>
    </source>
</evidence>
<evidence type="ECO:0000256" key="6">
    <source>
        <dbReference type="ARBA" id="ARBA00005159"/>
    </source>
</evidence>
<comment type="function">
    <text evidence="4 14">Catalyzes ATP-dependent phosphorylation of adenosylcobinamide and addition of GMP to adenosylcobinamide phosphate.</text>
</comment>
<accession>A0A1M5NJB8</accession>
<dbReference type="AlphaFoldDB" id="A0A1M5NJB8"/>
<proteinExistence type="inferred from homology"/>
<dbReference type="GO" id="GO:0043752">
    <property type="term" value="F:adenosylcobinamide kinase activity"/>
    <property type="evidence" value="ECO:0007669"/>
    <property type="project" value="UniProtKB-EC"/>
</dbReference>
<dbReference type="NCBIfam" id="NF004469">
    <property type="entry name" value="PRK05800.1"/>
    <property type="match status" value="1"/>
</dbReference>
<dbReference type="PIRSF" id="PIRSF006135">
    <property type="entry name" value="CobU"/>
    <property type="match status" value="1"/>
</dbReference>
<feature type="binding site" evidence="16">
    <location>
        <begin position="11"/>
        <end position="18"/>
    </location>
    <ligand>
        <name>GTP</name>
        <dbReference type="ChEBI" id="CHEBI:37565"/>
    </ligand>
</feature>
<dbReference type="GO" id="GO:0005524">
    <property type="term" value="F:ATP binding"/>
    <property type="evidence" value="ECO:0007669"/>
    <property type="project" value="UniProtKB-UniRule"/>
</dbReference>
<dbReference type="CDD" id="cd00544">
    <property type="entry name" value="CobU"/>
    <property type="match status" value="1"/>
</dbReference>
<evidence type="ECO:0000256" key="4">
    <source>
        <dbReference type="ARBA" id="ARBA00003889"/>
    </source>
</evidence>
<dbReference type="PANTHER" id="PTHR34848">
    <property type="match status" value="1"/>
</dbReference>
<evidence type="ECO:0000256" key="2">
    <source>
        <dbReference type="ARBA" id="ARBA00000711"/>
    </source>
</evidence>
<feature type="binding site" evidence="16">
    <location>
        <position position="64"/>
    </location>
    <ligand>
        <name>GTP</name>
        <dbReference type="ChEBI" id="CHEBI:37565"/>
    </ligand>
</feature>
<comment type="similarity">
    <text evidence="7 14">Belongs to the CobU/CobP family.</text>
</comment>
<dbReference type="Pfam" id="PF02283">
    <property type="entry name" value="CobU"/>
    <property type="match status" value="1"/>
</dbReference>
<evidence type="ECO:0000256" key="5">
    <source>
        <dbReference type="ARBA" id="ARBA00004692"/>
    </source>
</evidence>
<evidence type="ECO:0000256" key="7">
    <source>
        <dbReference type="ARBA" id="ARBA00007490"/>
    </source>
</evidence>
<dbReference type="STRING" id="1508389.SAMN05444003_1425"/>
<dbReference type="EC" id="2.7.7.62" evidence="14"/>
<keyword evidence="10 14" id="KW-0547">Nucleotide-binding</keyword>
<dbReference type="UniPathway" id="UPA00148">
    <property type="reaction ID" value="UER00236"/>
</dbReference>
<dbReference type="GO" id="GO:0008820">
    <property type="term" value="F:cobinamide phosphate guanylyltransferase activity"/>
    <property type="evidence" value="ECO:0007669"/>
    <property type="project" value="UniProtKB-UniRule"/>
</dbReference>
<dbReference type="InterPro" id="IPR027417">
    <property type="entry name" value="P-loop_NTPase"/>
</dbReference>
<sequence length="175" mass="18612">MALHKLTFVLGGAASGKSALAEQISDATGKPKVYIATAQAFDDEMRQKIAAHQVSRGDSWLTVEEPFDLVGVLERQSAESVVLVDCLTLWLTNILLADHDLDAEFGRLIQALDGRGCELVLVSNEVGQGIVPDNALSRKFLAAQGRLNQKVAASADTVIAVMAGLTIALKGEMPL</sequence>
<evidence type="ECO:0000256" key="8">
    <source>
        <dbReference type="ARBA" id="ARBA00022573"/>
    </source>
</evidence>
<feature type="binding site" evidence="16">
    <location>
        <position position="85"/>
    </location>
    <ligand>
        <name>GTP</name>
        <dbReference type="ChEBI" id="CHEBI:37565"/>
    </ligand>
</feature>
<keyword evidence="8 14" id="KW-0169">Cobalamin biosynthesis</keyword>
<comment type="catalytic activity">
    <reaction evidence="1 14">
        <text>adenosylcob(III)inamide + ATP = adenosylcob(III)inamide phosphate + ADP + H(+)</text>
        <dbReference type="Rhea" id="RHEA:15769"/>
        <dbReference type="ChEBI" id="CHEBI:2480"/>
        <dbReference type="ChEBI" id="CHEBI:15378"/>
        <dbReference type="ChEBI" id="CHEBI:30616"/>
        <dbReference type="ChEBI" id="CHEBI:58502"/>
        <dbReference type="ChEBI" id="CHEBI:456216"/>
        <dbReference type="EC" id="2.7.1.156"/>
    </reaction>
</comment>
<evidence type="ECO:0000256" key="16">
    <source>
        <dbReference type="PIRSR" id="PIRSR006135-2"/>
    </source>
</evidence>
<keyword evidence="11 14" id="KW-0418">Kinase</keyword>
<evidence type="ECO:0000313" key="18">
    <source>
        <dbReference type="Proteomes" id="UP000184074"/>
    </source>
</evidence>
<organism evidence="17 18">
    <name type="scientific">Cognatiyoonia sediminum</name>
    <dbReference type="NCBI Taxonomy" id="1508389"/>
    <lineage>
        <taxon>Bacteria</taxon>
        <taxon>Pseudomonadati</taxon>
        <taxon>Pseudomonadota</taxon>
        <taxon>Alphaproteobacteria</taxon>
        <taxon>Rhodobacterales</taxon>
        <taxon>Paracoccaceae</taxon>
        <taxon>Cognatiyoonia</taxon>
    </lineage>
</organism>
<evidence type="ECO:0000256" key="11">
    <source>
        <dbReference type="ARBA" id="ARBA00022777"/>
    </source>
</evidence>
<evidence type="ECO:0000256" key="15">
    <source>
        <dbReference type="PIRSR" id="PIRSR006135-1"/>
    </source>
</evidence>
<dbReference type="RefSeq" id="WP_072900110.1">
    <property type="nucleotide sequence ID" value="NZ_FQXB01000001.1"/>
</dbReference>
<dbReference type="SUPFAM" id="SSF52540">
    <property type="entry name" value="P-loop containing nucleoside triphosphate hydrolases"/>
    <property type="match status" value="1"/>
</dbReference>
<dbReference type="EMBL" id="FQXB01000001">
    <property type="protein sequence ID" value="SHG89043.1"/>
    <property type="molecule type" value="Genomic_DNA"/>
</dbReference>
<comment type="pathway">
    <text evidence="5 14">Cofactor biosynthesis; adenosylcobalamin biosynthesis; adenosylcobalamin from cob(II)yrinate a,c-diamide: step 6/7.</text>
</comment>
<evidence type="ECO:0000256" key="12">
    <source>
        <dbReference type="ARBA" id="ARBA00022840"/>
    </source>
</evidence>
<keyword evidence="17" id="KW-0548">Nucleotidyltransferase</keyword>
<dbReference type="EC" id="2.7.1.156" evidence="14"/>
<dbReference type="GO" id="GO:0009236">
    <property type="term" value="P:cobalamin biosynthetic process"/>
    <property type="evidence" value="ECO:0007669"/>
    <property type="project" value="UniProtKB-UniRule"/>
</dbReference>
<evidence type="ECO:0000313" key="17">
    <source>
        <dbReference type="EMBL" id="SHG89043.1"/>
    </source>
</evidence>
<dbReference type="Proteomes" id="UP000184074">
    <property type="component" value="Unassembled WGS sequence"/>
</dbReference>
<comment type="catalytic activity">
    <reaction evidence="2 14">
        <text>adenosylcob(III)inamide phosphate + GTP + H(+) = adenosylcob(III)inamide-GDP + diphosphate</text>
        <dbReference type="Rhea" id="RHEA:22712"/>
        <dbReference type="ChEBI" id="CHEBI:15378"/>
        <dbReference type="ChEBI" id="CHEBI:33019"/>
        <dbReference type="ChEBI" id="CHEBI:37565"/>
        <dbReference type="ChEBI" id="CHEBI:58502"/>
        <dbReference type="ChEBI" id="CHEBI:60487"/>
        <dbReference type="EC" id="2.7.7.62"/>
    </reaction>
</comment>
<feature type="active site" description="GMP-histidine intermediate" evidence="15">
    <location>
        <position position="52"/>
    </location>
</feature>
<evidence type="ECO:0000256" key="10">
    <source>
        <dbReference type="ARBA" id="ARBA00022741"/>
    </source>
</evidence>
<evidence type="ECO:0000256" key="1">
    <source>
        <dbReference type="ARBA" id="ARBA00000312"/>
    </source>
</evidence>
<comment type="pathway">
    <text evidence="6 14">Cofactor biosynthesis; adenosylcobalamin biosynthesis; adenosylcobalamin from cob(II)yrinate a,c-diamide: step 5/7.</text>
</comment>
<comment type="catalytic activity">
    <reaction evidence="3">
        <text>adenosylcob(III)inamide + GTP = adenosylcob(III)inamide phosphate + GDP + H(+)</text>
        <dbReference type="Rhea" id="RHEA:15765"/>
        <dbReference type="ChEBI" id="CHEBI:2480"/>
        <dbReference type="ChEBI" id="CHEBI:15378"/>
        <dbReference type="ChEBI" id="CHEBI:37565"/>
        <dbReference type="ChEBI" id="CHEBI:58189"/>
        <dbReference type="ChEBI" id="CHEBI:58502"/>
        <dbReference type="EC" id="2.7.1.156"/>
    </reaction>
</comment>
<keyword evidence="13 14" id="KW-0342">GTP-binding</keyword>
<gene>
    <name evidence="17" type="ORF">SAMN05444003_1425</name>
</gene>
<dbReference type="PANTHER" id="PTHR34848:SF1">
    <property type="entry name" value="BIFUNCTIONAL ADENOSYLCOBALAMIN BIOSYNTHESIS PROTEIN COBU"/>
    <property type="match status" value="1"/>
</dbReference>
<dbReference type="Gene3D" id="3.40.50.300">
    <property type="entry name" value="P-loop containing nucleotide triphosphate hydrolases"/>
    <property type="match status" value="1"/>
</dbReference>
<feature type="binding site" evidence="16">
    <location>
        <begin position="36"/>
        <end position="38"/>
    </location>
    <ligand>
        <name>GTP</name>
        <dbReference type="ChEBI" id="CHEBI:37565"/>
    </ligand>
</feature>
<keyword evidence="12 14" id="KW-0067">ATP-binding</keyword>
<protein>
    <recommendedName>
        <fullName evidence="14">Bifunctional adenosylcobalamin biosynthesis protein</fullName>
        <ecNumber evidence="14">2.7.1.156</ecNumber>
        <ecNumber evidence="14">2.7.7.62</ecNumber>
    </recommendedName>
</protein>
<name>A0A1M5NJB8_9RHOB</name>
<dbReference type="InterPro" id="IPR003203">
    <property type="entry name" value="CobU/CobP"/>
</dbReference>
<evidence type="ECO:0000256" key="13">
    <source>
        <dbReference type="ARBA" id="ARBA00023134"/>
    </source>
</evidence>
<keyword evidence="9 14" id="KW-0808">Transferase</keyword>
<reference evidence="17 18" key="1">
    <citation type="submission" date="2016-11" db="EMBL/GenBank/DDBJ databases">
        <authorList>
            <person name="Jaros S."/>
            <person name="Januszkiewicz K."/>
            <person name="Wedrychowicz H."/>
        </authorList>
    </citation>
    <scope>NUCLEOTIDE SEQUENCE [LARGE SCALE GENOMIC DNA]</scope>
    <source>
        <strain evidence="17 18">DSM 28715</strain>
    </source>
</reference>
<evidence type="ECO:0000256" key="9">
    <source>
        <dbReference type="ARBA" id="ARBA00022679"/>
    </source>
</evidence>
<dbReference type="OrthoDB" id="9788370at2"/>